<dbReference type="GO" id="GO:0006301">
    <property type="term" value="P:DNA damage tolerance"/>
    <property type="evidence" value="ECO:0007669"/>
    <property type="project" value="UniProtKB-ARBA"/>
</dbReference>
<keyword evidence="4" id="KW-1185">Reference proteome</keyword>
<comment type="caution">
    <text evidence="3">The sequence shown here is derived from an EMBL/GenBank/DDBJ whole genome shotgun (WGS) entry which is preliminary data.</text>
</comment>
<evidence type="ECO:0000259" key="2">
    <source>
        <dbReference type="PROSITE" id="PS50127"/>
    </source>
</evidence>
<accession>A0A4T0WY97</accession>
<dbReference type="CDD" id="cd23807">
    <property type="entry name" value="UEV_UBE2V"/>
    <property type="match status" value="1"/>
</dbReference>
<sequence length="137" mass="15474">MSKIPRNFKLLEELEKGEKGLGPDACSYGLADQNDITMTTWNATILGPPNSNHENRIYSLQLICGPNYPDSPPNVKFISKINLPCVDNNGNVIKSNFKTLNNWNRNYSLEILLLDLRKLMADPANKKLHQPNEGETY</sequence>
<dbReference type="Gene3D" id="3.10.110.10">
    <property type="entry name" value="Ubiquitin Conjugating Enzyme"/>
    <property type="match status" value="1"/>
</dbReference>
<evidence type="ECO:0000256" key="1">
    <source>
        <dbReference type="ARBA" id="ARBA00022786"/>
    </source>
</evidence>
<protein>
    <recommendedName>
        <fullName evidence="2">UBC core domain-containing protein</fullName>
    </recommendedName>
</protein>
<dbReference type="EMBL" id="SELW01000599">
    <property type="protein sequence ID" value="TID19258.1"/>
    <property type="molecule type" value="Genomic_DNA"/>
</dbReference>
<dbReference type="PROSITE" id="PS50127">
    <property type="entry name" value="UBC_2"/>
    <property type="match status" value="1"/>
</dbReference>
<evidence type="ECO:0000313" key="4">
    <source>
        <dbReference type="Proteomes" id="UP000307173"/>
    </source>
</evidence>
<dbReference type="InterPro" id="IPR016135">
    <property type="entry name" value="UBQ-conjugating_enzyme/RWD"/>
</dbReference>
<dbReference type="SUPFAM" id="SSF54495">
    <property type="entry name" value="UBC-like"/>
    <property type="match status" value="1"/>
</dbReference>
<evidence type="ECO:0000313" key="3">
    <source>
        <dbReference type="EMBL" id="TID19258.1"/>
    </source>
</evidence>
<feature type="domain" description="UBC core" evidence="2">
    <location>
        <begin position="5"/>
        <end position="137"/>
    </location>
</feature>
<keyword evidence="1" id="KW-0833">Ubl conjugation pathway</keyword>
<organism evidence="3 4">
    <name type="scientific">Pichia inconspicua</name>
    <dbReference type="NCBI Taxonomy" id="52247"/>
    <lineage>
        <taxon>Eukaryota</taxon>
        <taxon>Fungi</taxon>
        <taxon>Dikarya</taxon>
        <taxon>Ascomycota</taxon>
        <taxon>Saccharomycotina</taxon>
        <taxon>Pichiomycetes</taxon>
        <taxon>Pichiales</taxon>
        <taxon>Pichiaceae</taxon>
        <taxon>Pichia</taxon>
    </lineage>
</organism>
<dbReference type="InterPro" id="IPR000608">
    <property type="entry name" value="UBC"/>
</dbReference>
<dbReference type="PANTHER" id="PTHR24068">
    <property type="entry name" value="UBIQUITIN-CONJUGATING ENZYME E2"/>
    <property type="match status" value="1"/>
</dbReference>
<dbReference type="FunFam" id="3.10.110.10:FF:000026">
    <property type="entry name" value="Ubiquitin-conjugating enzyme E2 variant"/>
    <property type="match status" value="1"/>
</dbReference>
<proteinExistence type="predicted"/>
<dbReference type="Pfam" id="PF00179">
    <property type="entry name" value="UQ_con"/>
    <property type="match status" value="1"/>
</dbReference>
<dbReference type="Proteomes" id="UP000307173">
    <property type="component" value="Unassembled WGS sequence"/>
</dbReference>
<name>A0A4T0WY97_9ASCO</name>
<dbReference type="STRING" id="52247.A0A4T0WY97"/>
<dbReference type="SMART" id="SM00212">
    <property type="entry name" value="UBCc"/>
    <property type="match status" value="1"/>
</dbReference>
<reference evidence="3 4" key="1">
    <citation type="journal article" date="2019" name="Front. Genet.">
        <title>Whole-Genome Sequencing of the Opportunistic Yeast Pathogen Candida inconspicua Uncovers Its Hybrid Origin.</title>
        <authorList>
            <person name="Mixao V."/>
            <person name="Hansen A.P."/>
            <person name="Saus E."/>
            <person name="Boekhout T."/>
            <person name="Lass-Florl C."/>
            <person name="Gabaldon T."/>
        </authorList>
    </citation>
    <scope>NUCLEOTIDE SEQUENCE [LARGE SCALE GENOMIC DNA]</scope>
    <source>
        <strain evidence="3 4">CBS 180</strain>
    </source>
</reference>
<dbReference type="AlphaFoldDB" id="A0A4T0WY97"/>
<gene>
    <name evidence="3" type="ORF">CANINC_003829</name>
</gene>
<dbReference type="OrthoDB" id="6508832at2759"/>